<keyword evidence="1" id="KW-0408">Iron</keyword>
<dbReference type="AlphaFoldDB" id="A0A3N5BLJ6"/>
<dbReference type="Proteomes" id="UP000282654">
    <property type="component" value="Unassembled WGS sequence"/>
</dbReference>
<evidence type="ECO:0000259" key="2">
    <source>
        <dbReference type="SMART" id="SM00899"/>
    </source>
</evidence>
<dbReference type="Gene3D" id="2.30.30.90">
    <property type="match status" value="1"/>
</dbReference>
<gene>
    <name evidence="3" type="ORF">EDD75_0863</name>
</gene>
<name>A0A3N5BLJ6_9THEO</name>
<dbReference type="SMART" id="SM00899">
    <property type="entry name" value="FeoA"/>
    <property type="match status" value="1"/>
</dbReference>
<protein>
    <submittedName>
        <fullName evidence="3">Ferrous iron transport protein A</fullName>
    </submittedName>
</protein>
<accession>A0A3N5BLJ6</accession>
<evidence type="ECO:0000313" key="4">
    <source>
        <dbReference type="Proteomes" id="UP000282654"/>
    </source>
</evidence>
<keyword evidence="4" id="KW-1185">Reference proteome</keyword>
<dbReference type="PANTHER" id="PTHR43151">
    <property type="entry name" value="FEOA FAMILY PROTEIN"/>
    <property type="match status" value="1"/>
</dbReference>
<dbReference type="EMBL" id="RKRE01000002">
    <property type="protein sequence ID" value="RPF46615.1"/>
    <property type="molecule type" value="Genomic_DNA"/>
</dbReference>
<dbReference type="InterPro" id="IPR053184">
    <property type="entry name" value="FeoA-like"/>
</dbReference>
<reference evidence="3 4" key="1">
    <citation type="submission" date="2018-11" db="EMBL/GenBank/DDBJ databases">
        <title>Genomic Encyclopedia of Type Strains, Phase IV (KMG-IV): sequencing the most valuable type-strain genomes for metagenomic binning, comparative biology and taxonomic classification.</title>
        <authorList>
            <person name="Goeker M."/>
        </authorList>
    </citation>
    <scope>NUCLEOTIDE SEQUENCE [LARGE SCALE GENOMIC DNA]</scope>
    <source>
        <strain evidence="3 4">DSM 102936</strain>
    </source>
</reference>
<dbReference type="InterPro" id="IPR007167">
    <property type="entry name" value="Fe-transptr_FeoA-like"/>
</dbReference>
<organism evidence="3 4">
    <name type="scientific">Thermodesulfitimonas autotrophica</name>
    <dbReference type="NCBI Taxonomy" id="1894989"/>
    <lineage>
        <taxon>Bacteria</taxon>
        <taxon>Bacillati</taxon>
        <taxon>Bacillota</taxon>
        <taxon>Clostridia</taxon>
        <taxon>Thermoanaerobacterales</taxon>
        <taxon>Thermoanaerobacteraceae</taxon>
        <taxon>Thermodesulfitimonas</taxon>
    </lineage>
</organism>
<comment type="caution">
    <text evidence="3">The sequence shown here is derived from an EMBL/GenBank/DDBJ whole genome shotgun (WGS) entry which is preliminary data.</text>
</comment>
<sequence>MMNNAQLTLSELKNGTHGRIIKIGGGQQAVKRLSALGIVPGKEIVKVSGLPLHGPVIVDVDRTQVALGFGLAKKVFVEVLDENSAGR</sequence>
<dbReference type="InterPro" id="IPR008988">
    <property type="entry name" value="Transcriptional_repressor_C"/>
</dbReference>
<evidence type="ECO:0000256" key="1">
    <source>
        <dbReference type="ARBA" id="ARBA00023004"/>
    </source>
</evidence>
<dbReference type="GO" id="GO:0046914">
    <property type="term" value="F:transition metal ion binding"/>
    <property type="evidence" value="ECO:0007669"/>
    <property type="project" value="InterPro"/>
</dbReference>
<dbReference type="SUPFAM" id="SSF50037">
    <property type="entry name" value="C-terminal domain of transcriptional repressors"/>
    <property type="match status" value="1"/>
</dbReference>
<dbReference type="PANTHER" id="PTHR43151:SF1">
    <property type="entry name" value="SSR2333 PROTEIN"/>
    <property type="match status" value="1"/>
</dbReference>
<feature type="domain" description="Ferrous iron transporter FeoA-like" evidence="2">
    <location>
        <begin position="7"/>
        <end position="79"/>
    </location>
</feature>
<dbReference type="Pfam" id="PF04023">
    <property type="entry name" value="FeoA"/>
    <property type="match status" value="1"/>
</dbReference>
<evidence type="ECO:0000313" key="3">
    <source>
        <dbReference type="EMBL" id="RPF46615.1"/>
    </source>
</evidence>
<dbReference type="InterPro" id="IPR038157">
    <property type="entry name" value="FeoA_core_dom"/>
</dbReference>
<proteinExistence type="predicted"/>